<dbReference type="GeneID" id="108561384"/>
<feature type="compositionally biased region" description="Basic and acidic residues" evidence="2">
    <location>
        <begin position="328"/>
        <end position="353"/>
    </location>
</feature>
<feature type="compositionally biased region" description="Basic and acidic residues" evidence="2">
    <location>
        <begin position="401"/>
        <end position="413"/>
    </location>
</feature>
<proteinExistence type="predicted"/>
<keyword evidence="4" id="KW-1185">Reference proteome</keyword>
<feature type="compositionally biased region" description="Basic and acidic residues" evidence="2">
    <location>
        <begin position="220"/>
        <end position="241"/>
    </location>
</feature>
<name>A0ABM1MJR6_NICVS</name>
<feature type="region of interest" description="Disordered" evidence="2">
    <location>
        <begin position="47"/>
        <end position="69"/>
    </location>
</feature>
<reference evidence="5" key="1">
    <citation type="submission" date="2025-08" db="UniProtKB">
        <authorList>
            <consortium name="RefSeq"/>
        </authorList>
    </citation>
    <scope>IDENTIFICATION</scope>
    <source>
        <tissue evidence="5">Whole Larva</tissue>
    </source>
</reference>
<protein>
    <submittedName>
        <fullName evidence="5">Coiled-coil domain-containing protein 174</fullName>
    </submittedName>
</protein>
<evidence type="ECO:0000313" key="5">
    <source>
        <dbReference type="RefSeq" id="XP_017774816.1"/>
    </source>
</evidence>
<feature type="region of interest" description="Disordered" evidence="2">
    <location>
        <begin position="264"/>
        <end position="483"/>
    </location>
</feature>
<feature type="compositionally biased region" description="Acidic residues" evidence="2">
    <location>
        <begin position="433"/>
        <end position="442"/>
    </location>
</feature>
<feature type="compositionally biased region" description="Acidic residues" evidence="2">
    <location>
        <begin position="196"/>
        <end position="211"/>
    </location>
</feature>
<evidence type="ECO:0000256" key="1">
    <source>
        <dbReference type="ARBA" id="ARBA00023054"/>
    </source>
</evidence>
<dbReference type="Proteomes" id="UP000695000">
    <property type="component" value="Unplaced"/>
</dbReference>
<feature type="domain" description="CCDC174 alpha/beta GRSR" evidence="3">
    <location>
        <begin position="145"/>
        <end position="173"/>
    </location>
</feature>
<dbReference type="Pfam" id="PF13300">
    <property type="entry name" value="DUF4078"/>
    <property type="match status" value="1"/>
</dbReference>
<dbReference type="PANTHER" id="PTHR15885:SF1">
    <property type="entry name" value="COILED-COIL DOMAIN-CONTAINING PROTEIN 174"/>
    <property type="match status" value="1"/>
</dbReference>
<accession>A0ABM1MJR6</accession>
<evidence type="ECO:0000259" key="3">
    <source>
        <dbReference type="Pfam" id="PF25449"/>
    </source>
</evidence>
<feature type="compositionally biased region" description="Polar residues" evidence="2">
    <location>
        <begin position="418"/>
        <end position="431"/>
    </location>
</feature>
<dbReference type="RefSeq" id="XP_017774816.1">
    <property type="nucleotide sequence ID" value="XM_017919327.1"/>
</dbReference>
<sequence length="503" mass="59520">MSTYEISKSSLLSLKAEVLKKREEVNNSKQENSIKLLKCMQKGKLELKKKASEQSKAPEITEEESNLLKQSKSALENKAKLYDKLSKGSKNDEEKEINRKYLVEFDKKINKGRDDDSDDERNRYSESEDDVNEDSYRADNSDDEWVEYVDCLGRTRTCLRKDLSVIKEKDKSLRSTVEKRESREEIRNNYEKESDEKSEDEDEIPSEDFKDDSEMLSSDMQRELQRRKWEKEEDDLQHKSDVHYQDVLFNEARTHGVGYYGFSKDEEERARQQESLNNLRKETQHKQKTAQEVKKNREKQMKTRILAATNRKRVREGLPPLTELEEENPTKVEPIEPEKPKLSHKDEENEKKREDKRKKHVRPWDIGKDGVKEHVEYSQEEWVDKQRKNRDEEFAPPSCYTHDKYSAKIEPKKKLNPYLSNSKQESRPIQNELSEDSSEDEDRLMSDFYRVQKGAAIPPPSTFDYYGPSSKKQAKFDKNDSDMEDSIMQGLKYIRNKVEKKKY</sequence>
<feature type="region of interest" description="Disordered" evidence="2">
    <location>
        <begin position="169"/>
        <end position="241"/>
    </location>
</feature>
<feature type="compositionally biased region" description="Basic and acidic residues" evidence="2">
    <location>
        <begin position="169"/>
        <end position="195"/>
    </location>
</feature>
<keyword evidence="1" id="KW-0175">Coiled coil</keyword>
<feature type="region of interest" description="Disordered" evidence="2">
    <location>
        <begin position="108"/>
        <end position="139"/>
    </location>
</feature>
<dbReference type="InterPro" id="IPR057464">
    <property type="entry name" value="CCDC174_GRSR"/>
</dbReference>
<feature type="compositionally biased region" description="Basic and acidic residues" evidence="2">
    <location>
        <begin position="279"/>
        <end position="301"/>
    </location>
</feature>
<feature type="compositionally biased region" description="Basic and acidic residues" evidence="2">
    <location>
        <begin position="108"/>
        <end position="126"/>
    </location>
</feature>
<dbReference type="Pfam" id="PF25449">
    <property type="entry name" value="CCDC174_GRSR"/>
    <property type="match status" value="1"/>
</dbReference>
<dbReference type="PANTHER" id="PTHR15885">
    <property type="entry name" value="COILED-COIL DOMAIN-CONTAINING PROTEIN 174"/>
    <property type="match status" value="1"/>
</dbReference>
<evidence type="ECO:0000256" key="2">
    <source>
        <dbReference type="SAM" id="MobiDB-lite"/>
    </source>
</evidence>
<feature type="compositionally biased region" description="Basic and acidic residues" evidence="2">
    <location>
        <begin position="362"/>
        <end position="393"/>
    </location>
</feature>
<dbReference type="InterPro" id="IPR025066">
    <property type="entry name" value="CCDC174-like"/>
</dbReference>
<organism evidence="4 5">
    <name type="scientific">Nicrophorus vespilloides</name>
    <name type="common">Boreal carrion beetle</name>
    <dbReference type="NCBI Taxonomy" id="110193"/>
    <lineage>
        <taxon>Eukaryota</taxon>
        <taxon>Metazoa</taxon>
        <taxon>Ecdysozoa</taxon>
        <taxon>Arthropoda</taxon>
        <taxon>Hexapoda</taxon>
        <taxon>Insecta</taxon>
        <taxon>Pterygota</taxon>
        <taxon>Neoptera</taxon>
        <taxon>Endopterygota</taxon>
        <taxon>Coleoptera</taxon>
        <taxon>Polyphaga</taxon>
        <taxon>Staphyliniformia</taxon>
        <taxon>Silphidae</taxon>
        <taxon>Nicrophorinae</taxon>
        <taxon>Nicrophorus</taxon>
    </lineage>
</organism>
<evidence type="ECO:0000313" key="4">
    <source>
        <dbReference type="Proteomes" id="UP000695000"/>
    </source>
</evidence>
<gene>
    <name evidence="5" type="primary">LOC108561384</name>
</gene>